<accession>A0A4S4FWT4</accession>
<dbReference type="Gene3D" id="3.90.700.10">
    <property type="entry name" value="Succinate dehydrogenase/fumarate reductase flavoprotein, catalytic domain"/>
    <property type="match status" value="1"/>
</dbReference>
<dbReference type="AlphaFoldDB" id="A0A4S4FWT4"/>
<keyword evidence="3" id="KW-0274">FAD</keyword>
<name>A0A4S4FWT4_9ACTN</name>
<organism evidence="7 8">
    <name type="scientific">Adlercreutzia caecimuris</name>
    <dbReference type="NCBI Taxonomy" id="671266"/>
    <lineage>
        <taxon>Bacteria</taxon>
        <taxon>Bacillati</taxon>
        <taxon>Actinomycetota</taxon>
        <taxon>Coriobacteriia</taxon>
        <taxon>Eggerthellales</taxon>
        <taxon>Eggerthellaceae</taxon>
        <taxon>Adlercreutzia</taxon>
    </lineage>
</organism>
<dbReference type="RefSeq" id="WP_136435960.1">
    <property type="nucleotide sequence ID" value="NZ_SSTJ01000021.1"/>
</dbReference>
<dbReference type="PANTHER" id="PTHR43400:SF10">
    <property type="entry name" value="3-OXOSTEROID 1-DEHYDROGENASE"/>
    <property type="match status" value="1"/>
</dbReference>
<proteinExistence type="predicted"/>
<evidence type="ECO:0000256" key="2">
    <source>
        <dbReference type="ARBA" id="ARBA00022630"/>
    </source>
</evidence>
<dbReference type="SUPFAM" id="SSF56425">
    <property type="entry name" value="Succinate dehydrogenase/fumarate reductase flavoprotein, catalytic domain"/>
    <property type="match status" value="1"/>
</dbReference>
<keyword evidence="2" id="KW-0285">Flavoprotein</keyword>
<comment type="caution">
    <text evidence="7">The sequence shown here is derived from an EMBL/GenBank/DDBJ whole genome shotgun (WGS) entry which is preliminary data.</text>
</comment>
<dbReference type="GO" id="GO:0008202">
    <property type="term" value="P:steroid metabolic process"/>
    <property type="evidence" value="ECO:0007669"/>
    <property type="project" value="UniProtKB-ARBA"/>
</dbReference>
<dbReference type="SUPFAM" id="SSF51905">
    <property type="entry name" value="FAD/NAD(P)-binding domain"/>
    <property type="match status" value="1"/>
</dbReference>
<sequence>MKTKNILGKKEGDNLISRRGFLELAGISTVMAGGTLAGCAPQQSSELADTSAGSSVSQSPSSPSFLVAPDPIDEAEIAEVIETEVLVIGAGITGISAARSAAESGAKVVVVEKGESYGVRSSKYGAINSSIHKQLGQPELQKAEVVNALQRQMNYRADSQLLNYWADHSGEDFDWWCEPVEFAVLENNTDQPPADAKLWLKPTHWPHDASYDWRSESAPCVIGELAFCPDGHLPVCEANAKVAQDLGAEFIFSTFARQLLKDEDRVTGAIVQAQDGTYSQINASKGVILCCGDLSGDSEMRDYYLPWAADYQTRFTNVDCNGDPTNTGDGHKMGMWVGAVMEDGPLAPMTHNVGVPPAVGVDPFLLLNLDGERFVNEDVSGQDIENALSRQKGHTAFQIIDSQWTEQLEAMPCGMANMTGVVPDDQYTGGGEKTSVKSFEENATFKADTIEELIEMMGLPVETAKASIERYNELARQGVDTDFGKKSTRLFALEKGPYYAFQFNQALILVVMGGLVVDHNNCQALDSERNPIPGLYVAGNTMGGRFLVDYPTVVQGISHSSCMTFGRLAGASAAKA</sequence>
<protein>
    <submittedName>
        <fullName evidence="7">FAD-dependent oxidoreductase</fullName>
    </submittedName>
</protein>
<comment type="cofactor">
    <cofactor evidence="1">
        <name>FAD</name>
        <dbReference type="ChEBI" id="CHEBI:57692"/>
    </cofactor>
</comment>
<evidence type="ECO:0000313" key="8">
    <source>
        <dbReference type="Proteomes" id="UP000308978"/>
    </source>
</evidence>
<feature type="region of interest" description="Disordered" evidence="5">
    <location>
        <begin position="42"/>
        <end position="65"/>
    </location>
</feature>
<dbReference type="Pfam" id="PF00890">
    <property type="entry name" value="FAD_binding_2"/>
    <property type="match status" value="1"/>
</dbReference>
<evidence type="ECO:0000259" key="6">
    <source>
        <dbReference type="Pfam" id="PF00890"/>
    </source>
</evidence>
<feature type="compositionally biased region" description="Low complexity" evidence="5">
    <location>
        <begin position="51"/>
        <end position="64"/>
    </location>
</feature>
<gene>
    <name evidence="7" type="ORF">E5986_11070</name>
</gene>
<dbReference type="Gene3D" id="3.50.50.60">
    <property type="entry name" value="FAD/NAD(P)-binding domain"/>
    <property type="match status" value="1"/>
</dbReference>
<dbReference type="InterPro" id="IPR027477">
    <property type="entry name" value="Succ_DH/fumarate_Rdtase_cat_sf"/>
</dbReference>
<keyword evidence="4" id="KW-0560">Oxidoreductase</keyword>
<dbReference type="InterPro" id="IPR050315">
    <property type="entry name" value="FAD-oxidoreductase_2"/>
</dbReference>
<dbReference type="EMBL" id="SSTJ01000021">
    <property type="protein sequence ID" value="THG34848.1"/>
    <property type="molecule type" value="Genomic_DNA"/>
</dbReference>
<evidence type="ECO:0000256" key="4">
    <source>
        <dbReference type="ARBA" id="ARBA00023002"/>
    </source>
</evidence>
<dbReference type="Proteomes" id="UP000308978">
    <property type="component" value="Unassembled WGS sequence"/>
</dbReference>
<evidence type="ECO:0000313" key="7">
    <source>
        <dbReference type="EMBL" id="THG34848.1"/>
    </source>
</evidence>
<evidence type="ECO:0000256" key="1">
    <source>
        <dbReference type="ARBA" id="ARBA00001974"/>
    </source>
</evidence>
<feature type="domain" description="FAD-dependent oxidoreductase 2 FAD-binding" evidence="6">
    <location>
        <begin position="85"/>
        <end position="544"/>
    </location>
</feature>
<evidence type="ECO:0000256" key="3">
    <source>
        <dbReference type="ARBA" id="ARBA00022827"/>
    </source>
</evidence>
<dbReference type="InterPro" id="IPR036188">
    <property type="entry name" value="FAD/NAD-bd_sf"/>
</dbReference>
<dbReference type="PANTHER" id="PTHR43400">
    <property type="entry name" value="FUMARATE REDUCTASE"/>
    <property type="match status" value="1"/>
</dbReference>
<dbReference type="GO" id="GO:0033765">
    <property type="term" value="F:steroid dehydrogenase activity, acting on the CH-CH group of donors"/>
    <property type="evidence" value="ECO:0007669"/>
    <property type="project" value="UniProtKB-ARBA"/>
</dbReference>
<evidence type="ECO:0000256" key="5">
    <source>
        <dbReference type="SAM" id="MobiDB-lite"/>
    </source>
</evidence>
<dbReference type="InterPro" id="IPR003953">
    <property type="entry name" value="FAD-dep_OxRdtase_2_FAD-bd"/>
</dbReference>
<reference evidence="7 8" key="1">
    <citation type="submission" date="2019-04" db="EMBL/GenBank/DDBJ databases">
        <title>Microbes associate with the intestines of laboratory mice.</title>
        <authorList>
            <person name="Navarre W."/>
            <person name="Wong E."/>
            <person name="Huang K.C."/>
            <person name="Tropini C."/>
            <person name="Ng K."/>
            <person name="Yu B."/>
        </authorList>
    </citation>
    <scope>NUCLEOTIDE SEQUENCE [LARGE SCALE GENOMIC DNA]</scope>
    <source>
        <strain evidence="7 8">NM80_B27</strain>
    </source>
</reference>